<evidence type="ECO:0000256" key="8">
    <source>
        <dbReference type="SAM" id="MobiDB-lite"/>
    </source>
</evidence>
<keyword evidence="12" id="KW-1185">Reference proteome</keyword>
<evidence type="ECO:0000256" key="2">
    <source>
        <dbReference type="ARBA" id="ARBA00022692"/>
    </source>
</evidence>
<feature type="domain" description="Ubiquitin-like" evidence="10">
    <location>
        <begin position="10"/>
        <end position="71"/>
    </location>
</feature>
<feature type="compositionally biased region" description="Pro residues" evidence="8">
    <location>
        <begin position="192"/>
        <end position="201"/>
    </location>
</feature>
<dbReference type="FunFam" id="3.10.20.90:FF:000046">
    <property type="entry name" value="Homocysteine-responsive endoplasmic reticulum-resident ubiquitin-like domain member 2 protein"/>
    <property type="match status" value="1"/>
</dbReference>
<dbReference type="Ensembl" id="ENSSFOT00015066536.1">
    <property type="protein sequence ID" value="ENSSFOP00015042791.1"/>
    <property type="gene ID" value="ENSSFOG00015008068.2"/>
</dbReference>
<dbReference type="Gene3D" id="3.10.20.90">
    <property type="entry name" value="Phosphatidylinositol 3-kinase Catalytic Subunit, Chain A, domain 1"/>
    <property type="match status" value="1"/>
</dbReference>
<reference evidence="11" key="3">
    <citation type="submission" date="2025-09" db="UniProtKB">
        <authorList>
            <consortium name="Ensembl"/>
        </authorList>
    </citation>
    <scope>IDENTIFICATION</scope>
</reference>
<evidence type="ECO:0000313" key="11">
    <source>
        <dbReference type="Ensembl" id="ENSSFOP00015042791.1"/>
    </source>
</evidence>
<protein>
    <recommendedName>
        <fullName evidence="7">Homocysteine-responsive endoplasmic reticulum-resident ubiquitin-like domain member 2 protein</fullName>
    </recommendedName>
</protein>
<keyword evidence="3 9" id="KW-1133">Transmembrane helix</keyword>
<dbReference type="InterPro" id="IPR000626">
    <property type="entry name" value="Ubiquitin-like_dom"/>
</dbReference>
<dbReference type="SUPFAM" id="SSF54236">
    <property type="entry name" value="Ubiquitin-like"/>
    <property type="match status" value="1"/>
</dbReference>
<gene>
    <name evidence="11" type="primary">HERPUD2</name>
    <name evidence="11" type="synonym">herpud2</name>
</gene>
<dbReference type="GO" id="GO:0030968">
    <property type="term" value="P:endoplasmic reticulum unfolded protein response"/>
    <property type="evidence" value="ECO:0007669"/>
    <property type="project" value="TreeGrafter"/>
</dbReference>
<evidence type="ECO:0000256" key="7">
    <source>
        <dbReference type="ARBA" id="ARBA00040901"/>
    </source>
</evidence>
<accession>A0A8C9T3S7</accession>
<evidence type="ECO:0000256" key="4">
    <source>
        <dbReference type="ARBA" id="ARBA00023136"/>
    </source>
</evidence>
<comment type="function">
    <text evidence="6">Could be involved in the unfolded protein response (UPR) pathway.</text>
</comment>
<feature type="region of interest" description="Disordered" evidence="8">
    <location>
        <begin position="187"/>
        <end position="222"/>
    </location>
</feature>
<keyword evidence="2 9" id="KW-0812">Transmembrane</keyword>
<evidence type="ECO:0000313" key="12">
    <source>
        <dbReference type="Proteomes" id="UP000694397"/>
    </source>
</evidence>
<dbReference type="AlphaFoldDB" id="A0A8C9T3S7"/>
<feature type="transmembrane region" description="Helical" evidence="9">
    <location>
        <begin position="254"/>
        <end position="275"/>
    </location>
</feature>
<dbReference type="PANTHER" id="PTHR12943">
    <property type="entry name" value="HOMOCYSTEINE-RESPONSIVE ENDOPLASMIC RETICULUM-RESIDENT UNIQUITIN-LIKE DOMAIN HERPUD PROTEIN FAMILY MEMBER"/>
    <property type="match status" value="1"/>
</dbReference>
<dbReference type="Proteomes" id="UP000694397">
    <property type="component" value="Chromosome 23"/>
</dbReference>
<dbReference type="CDD" id="cd17119">
    <property type="entry name" value="Ubl_HERP2"/>
    <property type="match status" value="1"/>
</dbReference>
<evidence type="ECO:0000256" key="1">
    <source>
        <dbReference type="ARBA" id="ARBA00004167"/>
    </source>
</evidence>
<reference evidence="11 12" key="1">
    <citation type="submission" date="2019-04" db="EMBL/GenBank/DDBJ databases">
        <authorList>
            <consortium name="Wellcome Sanger Institute Data Sharing"/>
        </authorList>
    </citation>
    <scope>NUCLEOTIDE SEQUENCE [LARGE SCALE GENOMIC DNA]</scope>
</reference>
<reference evidence="11" key="2">
    <citation type="submission" date="2025-08" db="UniProtKB">
        <authorList>
            <consortium name="Ensembl"/>
        </authorList>
    </citation>
    <scope>IDENTIFICATION</scope>
</reference>
<dbReference type="PANTHER" id="PTHR12943:SF5">
    <property type="entry name" value="HOMOCYSTEINE-RESPONSIVE ENDOPLASMIC RETICULUM-RESIDENT UBIQUITIN-LIKE DOMAIN MEMBER 2 PROTEIN"/>
    <property type="match status" value="1"/>
</dbReference>
<feature type="region of interest" description="Disordered" evidence="8">
    <location>
        <begin position="318"/>
        <end position="340"/>
    </location>
</feature>
<evidence type="ECO:0000256" key="6">
    <source>
        <dbReference type="ARBA" id="ARBA00037579"/>
    </source>
</evidence>
<dbReference type="GO" id="GO:0016020">
    <property type="term" value="C:membrane"/>
    <property type="evidence" value="ECO:0007669"/>
    <property type="project" value="UniProtKB-SubCell"/>
</dbReference>
<comment type="subcellular location">
    <subcellularLocation>
        <location evidence="1">Membrane</location>
        <topology evidence="1">Single-pass membrane protein</topology>
    </subcellularLocation>
</comment>
<dbReference type="SMART" id="SM00213">
    <property type="entry name" value="UBQ"/>
    <property type="match status" value="1"/>
</dbReference>
<dbReference type="PROSITE" id="PS50053">
    <property type="entry name" value="UBIQUITIN_2"/>
    <property type="match status" value="1"/>
</dbReference>
<keyword evidence="4 9" id="KW-0472">Membrane</keyword>
<feature type="compositionally biased region" description="Acidic residues" evidence="8">
    <location>
        <begin position="318"/>
        <end position="333"/>
    </location>
</feature>
<dbReference type="GeneTree" id="ENSGT00390000017671"/>
<keyword evidence="5" id="KW-0834">Unfolded protein response</keyword>
<evidence type="ECO:0000256" key="9">
    <source>
        <dbReference type="SAM" id="Phobius"/>
    </source>
</evidence>
<dbReference type="Pfam" id="PF00240">
    <property type="entry name" value="ubiquitin"/>
    <property type="match status" value="1"/>
</dbReference>
<sequence length="368" mass="40826">MDQSVVDSPVTLVIKAPNQKYDDQTINCFLNWTVEKLKTHLSKVYPSKPSSKDQRLVYSGRLLLDHLQLRDVLRKQDEYHMVHLVCASHTPPASPQPGSSIGPPGMPAPSTLVSDQQLVLGDLLLCSSLRHPGNQVPVQHDLSGPFPVYPTYNPLQVLWWQQMYARHYYMQYQAAVAAAAASSQAATAQSPAPGPSAPPQPVRANEPPLEAHPPNPNIQMNAQGGAVLNDDELNRDWLDWVYTVSRAAILLSIVYFYSSFSRFVMVMGAMLLLYLHQAGWFPFRPEAEHQHPAGEANQDEVEAEIHHDIQEMERMMDEGLEDEDGDSGEESTEDPNSAAHPGFLSSAWSFITTFFTSLIPEGPPHAAN</sequence>
<organism evidence="11 12">
    <name type="scientific">Scleropages formosus</name>
    <name type="common">Asian bonytongue</name>
    <name type="synonym">Osteoglossum formosum</name>
    <dbReference type="NCBI Taxonomy" id="113540"/>
    <lineage>
        <taxon>Eukaryota</taxon>
        <taxon>Metazoa</taxon>
        <taxon>Chordata</taxon>
        <taxon>Craniata</taxon>
        <taxon>Vertebrata</taxon>
        <taxon>Euteleostomi</taxon>
        <taxon>Actinopterygii</taxon>
        <taxon>Neopterygii</taxon>
        <taxon>Teleostei</taxon>
        <taxon>Osteoglossocephala</taxon>
        <taxon>Osteoglossomorpha</taxon>
        <taxon>Osteoglossiformes</taxon>
        <taxon>Osteoglossidae</taxon>
        <taxon>Scleropages</taxon>
    </lineage>
</organism>
<evidence type="ECO:0000256" key="5">
    <source>
        <dbReference type="ARBA" id="ARBA00023230"/>
    </source>
</evidence>
<evidence type="ECO:0000256" key="3">
    <source>
        <dbReference type="ARBA" id="ARBA00022989"/>
    </source>
</evidence>
<name>A0A8C9T3S7_SCLFO</name>
<dbReference type="InterPro" id="IPR039751">
    <property type="entry name" value="HERPUD1/2"/>
</dbReference>
<dbReference type="InterPro" id="IPR029071">
    <property type="entry name" value="Ubiquitin-like_domsf"/>
</dbReference>
<evidence type="ECO:0000259" key="10">
    <source>
        <dbReference type="PROSITE" id="PS50053"/>
    </source>
</evidence>
<dbReference type="OrthoDB" id="21589at2759"/>
<proteinExistence type="predicted"/>